<name>A0A0L6VAS1_9BASI</name>
<keyword evidence="1" id="KW-0472">Membrane</keyword>
<dbReference type="AlphaFoldDB" id="A0A0L6VAS1"/>
<dbReference type="VEuPathDB" id="FungiDB:VP01_2104g2"/>
<evidence type="ECO:0000313" key="3">
    <source>
        <dbReference type="Proteomes" id="UP000037035"/>
    </source>
</evidence>
<keyword evidence="1" id="KW-0812">Transmembrane</keyword>
<accession>A0A0L6VAS1</accession>
<keyword evidence="3" id="KW-1185">Reference proteome</keyword>
<reference evidence="2 3" key="1">
    <citation type="submission" date="2015-08" db="EMBL/GenBank/DDBJ databases">
        <title>Next Generation Sequencing and Analysis of the Genome of Puccinia sorghi L Schw, the Causal Agent of Maize Common Rust.</title>
        <authorList>
            <person name="Rochi L."/>
            <person name="Burguener G."/>
            <person name="Darino M."/>
            <person name="Turjanski A."/>
            <person name="Kreff E."/>
            <person name="Dieguez M.J."/>
            <person name="Sacco F."/>
        </authorList>
    </citation>
    <scope>NUCLEOTIDE SEQUENCE [LARGE SCALE GENOMIC DNA]</scope>
    <source>
        <strain evidence="2 3">RO10H11247</strain>
    </source>
</reference>
<dbReference type="OrthoDB" id="1745472at2759"/>
<sequence>MIYVNPNLEITHSLIKNQTLAHLIWSRVKTFLSSSTSTLNQSQFTITSFQLGEKCTTPRLCFCLNSYHCRLYCFYCLTYTHRSTSTSNNISFPYHSCSHISYKYSGFVLFSLISFLSFVICSLFISSVLVALKNLCQTGTVLAYTQDFQQPARTVGWAKTLLMSLYQHSLKENIQLTMVMSNVRQLKESNKDAPPHPQP</sequence>
<dbReference type="EMBL" id="LAVV01006953">
    <property type="protein sequence ID" value="KNZ57662.1"/>
    <property type="molecule type" value="Genomic_DNA"/>
</dbReference>
<protein>
    <submittedName>
        <fullName evidence="2">Uncharacterized protein</fullName>
    </submittedName>
</protein>
<proteinExistence type="predicted"/>
<organism evidence="2 3">
    <name type="scientific">Puccinia sorghi</name>
    <dbReference type="NCBI Taxonomy" id="27349"/>
    <lineage>
        <taxon>Eukaryota</taxon>
        <taxon>Fungi</taxon>
        <taxon>Dikarya</taxon>
        <taxon>Basidiomycota</taxon>
        <taxon>Pucciniomycotina</taxon>
        <taxon>Pucciniomycetes</taxon>
        <taxon>Pucciniales</taxon>
        <taxon>Pucciniaceae</taxon>
        <taxon>Puccinia</taxon>
    </lineage>
</organism>
<evidence type="ECO:0000313" key="2">
    <source>
        <dbReference type="EMBL" id="KNZ57662.1"/>
    </source>
</evidence>
<dbReference type="Proteomes" id="UP000037035">
    <property type="component" value="Unassembled WGS sequence"/>
</dbReference>
<comment type="caution">
    <text evidence="2">The sequence shown here is derived from an EMBL/GenBank/DDBJ whole genome shotgun (WGS) entry which is preliminary data.</text>
</comment>
<gene>
    <name evidence="2" type="ORF">VP01_2104g2</name>
</gene>
<keyword evidence="1" id="KW-1133">Transmembrane helix</keyword>
<feature type="transmembrane region" description="Helical" evidence="1">
    <location>
        <begin position="107"/>
        <end position="132"/>
    </location>
</feature>
<evidence type="ECO:0000256" key="1">
    <source>
        <dbReference type="SAM" id="Phobius"/>
    </source>
</evidence>